<organism evidence="3">
    <name type="scientific">viral metagenome</name>
    <dbReference type="NCBI Taxonomy" id="1070528"/>
    <lineage>
        <taxon>unclassified sequences</taxon>
        <taxon>metagenomes</taxon>
        <taxon>organismal metagenomes</taxon>
    </lineage>
</organism>
<accession>A0A6M3LLH0</accession>
<sequence length="70" mass="7468">MDGLITSSGQAAILITAVINLAAVSFGGGKLWQIASTNAKRLDKIDNKLETMTNHVAKQGERISRMEGKP</sequence>
<evidence type="ECO:0000313" key="2">
    <source>
        <dbReference type="EMBL" id="QJA80884.1"/>
    </source>
</evidence>
<keyword evidence="1" id="KW-0472">Membrane</keyword>
<dbReference type="EMBL" id="MT142440">
    <property type="protein sequence ID" value="QJA80884.1"/>
    <property type="molecule type" value="Genomic_DNA"/>
</dbReference>
<keyword evidence="1" id="KW-1133">Transmembrane helix</keyword>
<protein>
    <submittedName>
        <fullName evidence="3">Uncharacterized protein</fullName>
    </submittedName>
</protein>
<dbReference type="EMBL" id="MT143210">
    <property type="protein sequence ID" value="QJA94184.1"/>
    <property type="molecule type" value="Genomic_DNA"/>
</dbReference>
<evidence type="ECO:0000313" key="3">
    <source>
        <dbReference type="EMBL" id="QJA94184.1"/>
    </source>
</evidence>
<dbReference type="AlphaFoldDB" id="A0A6M3LLH0"/>
<name>A0A6M3LLH0_9ZZZZ</name>
<feature type="transmembrane region" description="Helical" evidence="1">
    <location>
        <begin position="12"/>
        <end position="32"/>
    </location>
</feature>
<keyword evidence="1" id="KW-0812">Transmembrane</keyword>
<gene>
    <name evidence="2" type="ORF">MM415A00623_0004</name>
    <name evidence="3" type="ORF">MM415B03941_0009</name>
</gene>
<evidence type="ECO:0000256" key="1">
    <source>
        <dbReference type="SAM" id="Phobius"/>
    </source>
</evidence>
<reference evidence="3" key="1">
    <citation type="submission" date="2020-03" db="EMBL/GenBank/DDBJ databases">
        <title>The deep terrestrial virosphere.</title>
        <authorList>
            <person name="Holmfeldt K."/>
            <person name="Nilsson E."/>
            <person name="Simone D."/>
            <person name="Lopez-Fernandez M."/>
            <person name="Wu X."/>
            <person name="de Brujin I."/>
            <person name="Lundin D."/>
            <person name="Andersson A."/>
            <person name="Bertilsson S."/>
            <person name="Dopson M."/>
        </authorList>
    </citation>
    <scope>NUCLEOTIDE SEQUENCE</scope>
    <source>
        <strain evidence="2">MM415A00623</strain>
        <strain evidence="3">MM415B03941</strain>
    </source>
</reference>
<proteinExistence type="predicted"/>